<feature type="domain" description="Response regulatory" evidence="8">
    <location>
        <begin position="3"/>
        <end position="119"/>
    </location>
</feature>
<evidence type="ECO:0000313" key="10">
    <source>
        <dbReference type="Proteomes" id="UP001500133"/>
    </source>
</evidence>
<comment type="caution">
    <text evidence="9">The sequence shown here is derived from an EMBL/GenBank/DDBJ whole genome shotgun (WGS) entry which is preliminary data.</text>
</comment>
<evidence type="ECO:0000256" key="2">
    <source>
        <dbReference type="ARBA" id="ARBA00023012"/>
    </source>
</evidence>
<dbReference type="InterPro" id="IPR000792">
    <property type="entry name" value="Tscrpt_reg_LuxR_C"/>
</dbReference>
<feature type="modified residue" description="4-aspartylphosphate" evidence="6">
    <location>
        <position position="54"/>
    </location>
</feature>
<evidence type="ECO:0000259" key="7">
    <source>
        <dbReference type="PROSITE" id="PS50043"/>
    </source>
</evidence>
<dbReference type="PROSITE" id="PS50110">
    <property type="entry name" value="RESPONSE_REGULATORY"/>
    <property type="match status" value="1"/>
</dbReference>
<evidence type="ECO:0000256" key="1">
    <source>
        <dbReference type="ARBA" id="ARBA00022553"/>
    </source>
</evidence>
<dbReference type="CDD" id="cd06170">
    <property type="entry name" value="LuxR_C_like"/>
    <property type="match status" value="1"/>
</dbReference>
<evidence type="ECO:0000256" key="6">
    <source>
        <dbReference type="PROSITE-ProRule" id="PRU00169"/>
    </source>
</evidence>
<dbReference type="InterPro" id="IPR011006">
    <property type="entry name" value="CheY-like_superfamily"/>
</dbReference>
<dbReference type="RefSeq" id="WP_344703041.1">
    <property type="nucleotide sequence ID" value="NZ_BAAAZT010000030.1"/>
</dbReference>
<dbReference type="InterPro" id="IPR001789">
    <property type="entry name" value="Sig_transdc_resp-reg_receiver"/>
</dbReference>
<evidence type="ECO:0000256" key="5">
    <source>
        <dbReference type="ARBA" id="ARBA00023163"/>
    </source>
</evidence>
<dbReference type="PANTHER" id="PTHR43214">
    <property type="entry name" value="TWO-COMPONENT RESPONSE REGULATOR"/>
    <property type="match status" value="1"/>
</dbReference>
<dbReference type="SUPFAM" id="SSF52172">
    <property type="entry name" value="CheY-like"/>
    <property type="match status" value="1"/>
</dbReference>
<dbReference type="SMART" id="SM00421">
    <property type="entry name" value="HTH_LUXR"/>
    <property type="match status" value="1"/>
</dbReference>
<reference evidence="10" key="1">
    <citation type="journal article" date="2019" name="Int. J. Syst. Evol. Microbiol.">
        <title>The Global Catalogue of Microorganisms (GCM) 10K type strain sequencing project: providing services to taxonomists for standard genome sequencing and annotation.</title>
        <authorList>
            <consortium name="The Broad Institute Genomics Platform"/>
            <consortium name="The Broad Institute Genome Sequencing Center for Infectious Disease"/>
            <person name="Wu L."/>
            <person name="Ma J."/>
        </authorList>
    </citation>
    <scope>NUCLEOTIDE SEQUENCE [LARGE SCALE GENOMIC DNA]</scope>
    <source>
        <strain evidence="10">JCM 16914</strain>
    </source>
</reference>
<keyword evidence="4" id="KW-0238">DNA-binding</keyword>
<dbReference type="Pfam" id="PF00072">
    <property type="entry name" value="Response_reg"/>
    <property type="match status" value="1"/>
</dbReference>
<evidence type="ECO:0000256" key="3">
    <source>
        <dbReference type="ARBA" id="ARBA00023015"/>
    </source>
</evidence>
<dbReference type="InterPro" id="IPR016032">
    <property type="entry name" value="Sig_transdc_resp-reg_C-effctor"/>
</dbReference>
<dbReference type="PROSITE" id="PS00622">
    <property type="entry name" value="HTH_LUXR_1"/>
    <property type="match status" value="1"/>
</dbReference>
<keyword evidence="3" id="KW-0805">Transcription regulation</keyword>
<name>A0ABP7LL88_9GAMM</name>
<keyword evidence="10" id="KW-1185">Reference proteome</keyword>
<feature type="domain" description="HTH luxR-type" evidence="7">
    <location>
        <begin position="141"/>
        <end position="206"/>
    </location>
</feature>
<dbReference type="PROSITE" id="PS50043">
    <property type="entry name" value="HTH_LUXR_2"/>
    <property type="match status" value="1"/>
</dbReference>
<dbReference type="PANTHER" id="PTHR43214:SF3">
    <property type="entry name" value="RESPONSE REGULATOR UVRY"/>
    <property type="match status" value="1"/>
</dbReference>
<dbReference type="PRINTS" id="PR00038">
    <property type="entry name" value="HTHLUXR"/>
</dbReference>
<dbReference type="SMART" id="SM00448">
    <property type="entry name" value="REC"/>
    <property type="match status" value="1"/>
</dbReference>
<proteinExistence type="predicted"/>
<keyword evidence="1 6" id="KW-0597">Phosphoprotein</keyword>
<evidence type="ECO:0000259" key="8">
    <source>
        <dbReference type="PROSITE" id="PS50110"/>
    </source>
</evidence>
<dbReference type="SUPFAM" id="SSF46894">
    <property type="entry name" value="C-terminal effector domain of the bipartite response regulators"/>
    <property type="match status" value="1"/>
</dbReference>
<dbReference type="CDD" id="cd17535">
    <property type="entry name" value="REC_NarL-like"/>
    <property type="match status" value="1"/>
</dbReference>
<evidence type="ECO:0000256" key="4">
    <source>
        <dbReference type="ARBA" id="ARBA00023125"/>
    </source>
</evidence>
<dbReference type="Pfam" id="PF00196">
    <property type="entry name" value="GerE"/>
    <property type="match status" value="1"/>
</dbReference>
<keyword evidence="5" id="KW-0804">Transcription</keyword>
<dbReference type="EMBL" id="BAAAZT010000030">
    <property type="protein sequence ID" value="GAA3901648.1"/>
    <property type="molecule type" value="Genomic_DNA"/>
</dbReference>
<gene>
    <name evidence="9" type="primary">uvrY</name>
    <name evidence="9" type="ORF">GCM10022228_10570</name>
</gene>
<sequence length="216" mass="23894">MIKLLIADDHHLVRTSIAHLINQECDMTIIGEAADGESAVAQCRGQRPDIVLMDTHMPGIGGLEAIRRICRGMSDIKVLVLTAHIEGSLARHIIEAGAAGFLSKSAYHHEMLDAIRHVFHGRRYIGHSVAQRLALTHVAGEANRFNQLSRRELQIALMVVNGQRVCDIAEHLHLSSKTINAYRYRVFAKLDIDSDVKLTHLALHHGLVDGFDAINA</sequence>
<dbReference type="InterPro" id="IPR039420">
    <property type="entry name" value="WalR-like"/>
</dbReference>
<protein>
    <submittedName>
        <fullName evidence="9">UvrY/SirA/GacA family response regulator transcription factor</fullName>
    </submittedName>
</protein>
<organism evidence="9 10">
    <name type="scientific">Halomonas cibimaris</name>
    <dbReference type="NCBI Taxonomy" id="657012"/>
    <lineage>
        <taxon>Bacteria</taxon>
        <taxon>Pseudomonadati</taxon>
        <taxon>Pseudomonadota</taxon>
        <taxon>Gammaproteobacteria</taxon>
        <taxon>Oceanospirillales</taxon>
        <taxon>Halomonadaceae</taxon>
        <taxon>Halomonas</taxon>
    </lineage>
</organism>
<keyword evidence="2" id="KW-0902">Two-component regulatory system</keyword>
<dbReference type="Proteomes" id="UP001500133">
    <property type="component" value="Unassembled WGS sequence"/>
</dbReference>
<dbReference type="Gene3D" id="3.40.50.2300">
    <property type="match status" value="1"/>
</dbReference>
<evidence type="ECO:0000313" key="9">
    <source>
        <dbReference type="EMBL" id="GAA3901648.1"/>
    </source>
</evidence>
<accession>A0ABP7LL88</accession>
<dbReference type="InterPro" id="IPR058245">
    <property type="entry name" value="NreC/VraR/RcsB-like_REC"/>
</dbReference>